<name>A0ABD0MAB4_9CAEN</name>
<reference evidence="1 2" key="1">
    <citation type="journal article" date="2023" name="Sci. Data">
        <title>Genome assembly of the Korean intertidal mud-creeper Batillaria attramentaria.</title>
        <authorList>
            <person name="Patra A.K."/>
            <person name="Ho P.T."/>
            <person name="Jun S."/>
            <person name="Lee S.J."/>
            <person name="Kim Y."/>
            <person name="Won Y.J."/>
        </authorList>
    </citation>
    <scope>NUCLEOTIDE SEQUENCE [LARGE SCALE GENOMIC DNA]</scope>
    <source>
        <strain evidence="1">Wonlab-2016</strain>
    </source>
</reference>
<evidence type="ECO:0000313" key="1">
    <source>
        <dbReference type="EMBL" id="KAK7508311.1"/>
    </source>
</evidence>
<dbReference type="EMBL" id="JACVVK020000002">
    <property type="protein sequence ID" value="KAK7508311.1"/>
    <property type="molecule type" value="Genomic_DNA"/>
</dbReference>
<gene>
    <name evidence="1" type="ORF">BaRGS_00000550</name>
</gene>
<protein>
    <submittedName>
        <fullName evidence="1">Uncharacterized protein</fullName>
    </submittedName>
</protein>
<evidence type="ECO:0000313" key="2">
    <source>
        <dbReference type="Proteomes" id="UP001519460"/>
    </source>
</evidence>
<comment type="caution">
    <text evidence="1">The sequence shown here is derived from an EMBL/GenBank/DDBJ whole genome shotgun (WGS) entry which is preliminary data.</text>
</comment>
<proteinExistence type="predicted"/>
<dbReference type="Proteomes" id="UP001519460">
    <property type="component" value="Unassembled WGS sequence"/>
</dbReference>
<dbReference type="AlphaFoldDB" id="A0ABD0MAB4"/>
<organism evidence="1 2">
    <name type="scientific">Batillaria attramentaria</name>
    <dbReference type="NCBI Taxonomy" id="370345"/>
    <lineage>
        <taxon>Eukaryota</taxon>
        <taxon>Metazoa</taxon>
        <taxon>Spiralia</taxon>
        <taxon>Lophotrochozoa</taxon>
        <taxon>Mollusca</taxon>
        <taxon>Gastropoda</taxon>
        <taxon>Caenogastropoda</taxon>
        <taxon>Sorbeoconcha</taxon>
        <taxon>Cerithioidea</taxon>
        <taxon>Batillariidae</taxon>
        <taxon>Batillaria</taxon>
    </lineage>
</organism>
<sequence>MKRSKKGEERGNLSQERICSDSVFFCSVAPWSIALNGSSYVSHCPHVPASPVSNVLAEFSSQVYSMRRSIVRRAGYYRRTVVVGVKANLTLGASAGLWNRKDNTRVMGNYPRFAV</sequence>
<keyword evidence="2" id="KW-1185">Reference proteome</keyword>
<accession>A0ABD0MAB4</accession>